<dbReference type="Proteomes" id="UP000615234">
    <property type="component" value="Unassembled WGS sequence"/>
</dbReference>
<gene>
    <name evidence="1" type="ORF">H8S09_04235</name>
</gene>
<accession>A0A8I0DRI6</accession>
<keyword evidence="2" id="KW-1185">Reference proteome</keyword>
<sequence>MEAIIRDMCMQGYWLVAGTNKIRGQGSLVPKPASVFCSFVMVTRKTQHKTGRS</sequence>
<protein>
    <submittedName>
        <fullName evidence="1">Uncharacterized protein</fullName>
    </submittedName>
</protein>
<organism evidence="1 2">
    <name type="scientific">Coprococcus hominis</name>
    <name type="common">ex Liu et al. 2022</name>
    <dbReference type="NCBI Taxonomy" id="2763039"/>
    <lineage>
        <taxon>Bacteria</taxon>
        <taxon>Bacillati</taxon>
        <taxon>Bacillota</taxon>
        <taxon>Clostridia</taxon>
        <taxon>Lachnospirales</taxon>
        <taxon>Lachnospiraceae</taxon>
        <taxon>Coprococcus</taxon>
    </lineage>
</organism>
<reference evidence="1 2" key="1">
    <citation type="submission" date="2020-08" db="EMBL/GenBank/DDBJ databases">
        <title>Genome public.</title>
        <authorList>
            <person name="Liu C."/>
            <person name="Sun Q."/>
        </authorList>
    </citation>
    <scope>NUCLEOTIDE SEQUENCE [LARGE SCALE GENOMIC DNA]</scope>
    <source>
        <strain evidence="1 2">NSJ-10</strain>
    </source>
</reference>
<evidence type="ECO:0000313" key="1">
    <source>
        <dbReference type="EMBL" id="MBC5662108.1"/>
    </source>
</evidence>
<comment type="caution">
    <text evidence="1">The sequence shown here is derived from an EMBL/GenBank/DDBJ whole genome shotgun (WGS) entry which is preliminary data.</text>
</comment>
<evidence type="ECO:0000313" key="2">
    <source>
        <dbReference type="Proteomes" id="UP000615234"/>
    </source>
</evidence>
<proteinExistence type="predicted"/>
<dbReference type="RefSeq" id="WP_186847420.1">
    <property type="nucleotide sequence ID" value="NZ_JACOOX010000002.1"/>
</dbReference>
<dbReference type="AlphaFoldDB" id="A0A8I0DRI6"/>
<name>A0A8I0DRI6_9FIRM</name>
<dbReference type="EMBL" id="JACOOX010000002">
    <property type="protein sequence ID" value="MBC5662108.1"/>
    <property type="molecule type" value="Genomic_DNA"/>
</dbReference>